<dbReference type="EMBL" id="JAHRIO010010084">
    <property type="protein sequence ID" value="MEQ2160732.1"/>
    <property type="molecule type" value="Genomic_DNA"/>
</dbReference>
<reference evidence="1 2" key="1">
    <citation type="submission" date="2021-06" db="EMBL/GenBank/DDBJ databases">
        <authorList>
            <person name="Palmer J.M."/>
        </authorList>
    </citation>
    <scope>NUCLEOTIDE SEQUENCE [LARGE SCALE GENOMIC DNA]</scope>
    <source>
        <strain evidence="1 2">GA_2019</strain>
        <tissue evidence="1">Muscle</tissue>
    </source>
</reference>
<organism evidence="1 2">
    <name type="scientific">Goodea atripinnis</name>
    <dbReference type="NCBI Taxonomy" id="208336"/>
    <lineage>
        <taxon>Eukaryota</taxon>
        <taxon>Metazoa</taxon>
        <taxon>Chordata</taxon>
        <taxon>Craniata</taxon>
        <taxon>Vertebrata</taxon>
        <taxon>Euteleostomi</taxon>
        <taxon>Actinopterygii</taxon>
        <taxon>Neopterygii</taxon>
        <taxon>Teleostei</taxon>
        <taxon>Neoteleostei</taxon>
        <taxon>Acanthomorphata</taxon>
        <taxon>Ovalentaria</taxon>
        <taxon>Atherinomorphae</taxon>
        <taxon>Cyprinodontiformes</taxon>
        <taxon>Goodeidae</taxon>
        <taxon>Goodea</taxon>
    </lineage>
</organism>
<accession>A0ABV0MNP2</accession>
<feature type="non-terminal residue" evidence="1">
    <location>
        <position position="1"/>
    </location>
</feature>
<keyword evidence="2" id="KW-1185">Reference proteome</keyword>
<sequence>LICMGLRPETVTGVYPTLSEVFPFPRWEQTGCVITGAVQLVTNWHLFPTSQLHRKVEQTGVCILVPWVLFQG</sequence>
<proteinExistence type="predicted"/>
<name>A0ABV0MNP2_9TELE</name>
<comment type="caution">
    <text evidence="1">The sequence shown here is derived from an EMBL/GenBank/DDBJ whole genome shotgun (WGS) entry which is preliminary data.</text>
</comment>
<evidence type="ECO:0000313" key="2">
    <source>
        <dbReference type="Proteomes" id="UP001476798"/>
    </source>
</evidence>
<dbReference type="Proteomes" id="UP001476798">
    <property type="component" value="Unassembled WGS sequence"/>
</dbReference>
<gene>
    <name evidence="1" type="ORF">GOODEAATRI_002466</name>
</gene>
<protein>
    <submittedName>
        <fullName evidence="1">Uncharacterized protein</fullName>
    </submittedName>
</protein>
<evidence type="ECO:0000313" key="1">
    <source>
        <dbReference type="EMBL" id="MEQ2160732.1"/>
    </source>
</evidence>